<accession>A0A7S3D6C0</accession>
<proteinExistence type="predicted"/>
<feature type="compositionally biased region" description="Basic and acidic residues" evidence="1">
    <location>
        <begin position="132"/>
        <end position="142"/>
    </location>
</feature>
<dbReference type="Gene3D" id="1.20.5.190">
    <property type="match status" value="2"/>
</dbReference>
<reference evidence="2" key="1">
    <citation type="submission" date="2021-01" db="EMBL/GenBank/DDBJ databases">
        <authorList>
            <person name="Corre E."/>
            <person name="Pelletier E."/>
            <person name="Niang G."/>
            <person name="Scheremetjew M."/>
            <person name="Finn R."/>
            <person name="Kale V."/>
            <person name="Holt S."/>
            <person name="Cochrane G."/>
            <person name="Meng A."/>
            <person name="Brown T."/>
            <person name="Cohen L."/>
        </authorList>
    </citation>
    <scope>NUCLEOTIDE SEQUENCE</scope>
    <source>
        <strain evidence="2">NIES-2562</strain>
    </source>
</reference>
<dbReference type="GO" id="GO:0051295">
    <property type="term" value="P:establishment of meiotic spindle localization"/>
    <property type="evidence" value="ECO:0007669"/>
    <property type="project" value="TreeGrafter"/>
</dbReference>
<dbReference type="InterPro" id="IPR025663">
    <property type="entry name" value="AKAP_28"/>
</dbReference>
<protein>
    <submittedName>
        <fullName evidence="2">Uncharacterized protein</fullName>
    </submittedName>
</protein>
<feature type="compositionally biased region" description="Basic and acidic residues" evidence="1">
    <location>
        <begin position="264"/>
        <end position="296"/>
    </location>
</feature>
<dbReference type="EMBL" id="HBIB01015456">
    <property type="protein sequence ID" value="CAE0247813.1"/>
    <property type="molecule type" value="Transcribed_RNA"/>
</dbReference>
<dbReference type="Pfam" id="PF14469">
    <property type="entry name" value="AKAP28"/>
    <property type="match status" value="1"/>
</dbReference>
<dbReference type="InterPro" id="IPR000048">
    <property type="entry name" value="IQ_motif_EF-hand-BS"/>
</dbReference>
<evidence type="ECO:0000256" key="1">
    <source>
        <dbReference type="SAM" id="MobiDB-lite"/>
    </source>
</evidence>
<feature type="region of interest" description="Disordered" evidence="1">
    <location>
        <begin position="132"/>
        <end position="166"/>
    </location>
</feature>
<dbReference type="GO" id="GO:0005516">
    <property type="term" value="F:calmodulin binding"/>
    <property type="evidence" value="ECO:0007669"/>
    <property type="project" value="TreeGrafter"/>
</dbReference>
<dbReference type="Pfam" id="PF00612">
    <property type="entry name" value="IQ"/>
    <property type="match status" value="5"/>
</dbReference>
<feature type="region of interest" description="Disordered" evidence="1">
    <location>
        <begin position="252"/>
        <end position="296"/>
    </location>
</feature>
<feature type="compositionally biased region" description="Basic and acidic residues" evidence="1">
    <location>
        <begin position="208"/>
        <end position="236"/>
    </location>
</feature>
<dbReference type="GO" id="GO:0000278">
    <property type="term" value="P:mitotic cell cycle"/>
    <property type="evidence" value="ECO:0007669"/>
    <property type="project" value="TreeGrafter"/>
</dbReference>
<dbReference type="CDD" id="cd23767">
    <property type="entry name" value="IQCD"/>
    <property type="match status" value="2"/>
</dbReference>
<feature type="compositionally biased region" description="Basic and acidic residues" evidence="1">
    <location>
        <begin position="154"/>
        <end position="166"/>
    </location>
</feature>
<evidence type="ECO:0000313" key="2">
    <source>
        <dbReference type="EMBL" id="CAE0247813.1"/>
    </source>
</evidence>
<gene>
    <name evidence="2" type="ORF">PBIL07802_LOCUS10006</name>
</gene>
<organism evidence="2">
    <name type="scientific">Palpitomonas bilix</name>
    <dbReference type="NCBI Taxonomy" id="652834"/>
    <lineage>
        <taxon>Eukaryota</taxon>
        <taxon>Eukaryota incertae sedis</taxon>
    </lineage>
</organism>
<dbReference type="SMART" id="SM00015">
    <property type="entry name" value="IQ"/>
    <property type="match status" value="5"/>
</dbReference>
<name>A0A7S3D6C0_9EUKA</name>
<dbReference type="InterPro" id="IPR051185">
    <property type="entry name" value="ASPM"/>
</dbReference>
<feature type="compositionally biased region" description="Basic and acidic residues" evidence="1">
    <location>
        <begin position="19"/>
        <end position="30"/>
    </location>
</feature>
<dbReference type="PROSITE" id="PS50096">
    <property type="entry name" value="IQ"/>
    <property type="match status" value="5"/>
</dbReference>
<dbReference type="GO" id="GO:0007051">
    <property type="term" value="P:spindle organization"/>
    <property type="evidence" value="ECO:0007669"/>
    <property type="project" value="TreeGrafter"/>
</dbReference>
<dbReference type="GO" id="GO:0000922">
    <property type="term" value="C:spindle pole"/>
    <property type="evidence" value="ECO:0007669"/>
    <property type="project" value="TreeGrafter"/>
</dbReference>
<dbReference type="PANTHER" id="PTHR22706">
    <property type="entry name" value="ASSEMBLY FACTOR FOR SPINDLE MICROTUBULES"/>
    <property type="match status" value="1"/>
</dbReference>
<dbReference type="AlphaFoldDB" id="A0A7S3D6C0"/>
<feature type="region of interest" description="Disordered" evidence="1">
    <location>
        <begin position="1"/>
        <end position="86"/>
    </location>
</feature>
<dbReference type="PANTHER" id="PTHR22706:SF2">
    <property type="entry name" value="SFI1 SPINDLE BODY DOMAIN-CONTAINING PROTEIN"/>
    <property type="match status" value="1"/>
</dbReference>
<feature type="region of interest" description="Disordered" evidence="1">
    <location>
        <begin position="200"/>
        <end position="239"/>
    </location>
</feature>
<sequence>MDEEKAVTNISRHYRGHAARKEVQKKRNEQAHAATAIQSRYRGYQARKEVNQKKSVQLPLQEGGGERPPPTADYSRLQTPKTPGETDREMAAAALDELATTLGGGEGETVDVEQEEAAVKIQSQFRMFKAKREVKEKREKRVTGASSVAAHKAMMKEGEVSKEEKADAALAEKTNALLMEKEKEKEELEDAALKIQSMYRGHRTRAQVKQEREERQGREEQFLDNELEKRKRELNDHQAATRIQARYRGHIARKANASSATKAQIKDVSKSDVEEKEKAKKKKQESVAHDHAQDRVEEKKLQIAKENPDEDYFKIKFGEEWTAKDAKLYVESVIRRWSPNYSHHLAIQSAHPQNGVVFKSVWSKPTPQRPIPRECVTVDITLKPTEDVMKPEFTYTVEGQMTVHKLSETFNEKWLDFVIRQKGAFRGNWNKPWMTSAAAH</sequence>